<sequence>MLSWSMLSYYLCEFPSLPTSPSSFVLCSSLFALFTSHSLPLQNLHPSQFLPLQSLLLCQSLEFNLRFDLSP</sequence>
<protein>
    <submittedName>
        <fullName evidence="1">Uncharacterized protein</fullName>
    </submittedName>
</protein>
<reference evidence="1 2" key="1">
    <citation type="journal article" date="2018" name="Front. Microbiol.">
        <title>Genome-Wide Analysis of Corynespora cassiicola Leaf Fall Disease Putative Effectors.</title>
        <authorList>
            <person name="Lopez D."/>
            <person name="Ribeiro S."/>
            <person name="Label P."/>
            <person name="Fumanal B."/>
            <person name="Venisse J.S."/>
            <person name="Kohler A."/>
            <person name="de Oliveira R.R."/>
            <person name="Labutti K."/>
            <person name="Lipzen A."/>
            <person name="Lail K."/>
            <person name="Bauer D."/>
            <person name="Ohm R.A."/>
            <person name="Barry K.W."/>
            <person name="Spatafora J."/>
            <person name="Grigoriev I.V."/>
            <person name="Martin F.M."/>
            <person name="Pujade-Renaud V."/>
        </authorList>
    </citation>
    <scope>NUCLEOTIDE SEQUENCE [LARGE SCALE GENOMIC DNA]</scope>
    <source>
        <strain evidence="1 2">Philippines</strain>
    </source>
</reference>
<proteinExistence type="predicted"/>
<dbReference type="Proteomes" id="UP000240883">
    <property type="component" value="Unassembled WGS sequence"/>
</dbReference>
<keyword evidence="2" id="KW-1185">Reference proteome</keyword>
<gene>
    <name evidence="1" type="ORF">BS50DRAFT_34745</name>
</gene>
<evidence type="ECO:0000313" key="2">
    <source>
        <dbReference type="Proteomes" id="UP000240883"/>
    </source>
</evidence>
<evidence type="ECO:0000313" key="1">
    <source>
        <dbReference type="EMBL" id="PSN75207.1"/>
    </source>
</evidence>
<name>A0A2T2PC19_CORCC</name>
<dbReference type="EMBL" id="KZ678128">
    <property type="protein sequence ID" value="PSN75207.1"/>
    <property type="molecule type" value="Genomic_DNA"/>
</dbReference>
<organism evidence="1 2">
    <name type="scientific">Corynespora cassiicola Philippines</name>
    <dbReference type="NCBI Taxonomy" id="1448308"/>
    <lineage>
        <taxon>Eukaryota</taxon>
        <taxon>Fungi</taxon>
        <taxon>Dikarya</taxon>
        <taxon>Ascomycota</taxon>
        <taxon>Pezizomycotina</taxon>
        <taxon>Dothideomycetes</taxon>
        <taxon>Pleosporomycetidae</taxon>
        <taxon>Pleosporales</taxon>
        <taxon>Corynesporascaceae</taxon>
        <taxon>Corynespora</taxon>
    </lineage>
</organism>
<dbReference type="AlphaFoldDB" id="A0A2T2PC19"/>
<accession>A0A2T2PC19</accession>